<feature type="domain" description="DUF2059" evidence="1">
    <location>
        <begin position="91"/>
        <end position="144"/>
    </location>
</feature>
<dbReference type="Pfam" id="PF09832">
    <property type="entry name" value="DUF2059"/>
    <property type="match status" value="1"/>
</dbReference>
<organism evidence="2 3">
    <name type="scientific">Pacificibacter maritimus</name>
    <dbReference type="NCBI Taxonomy" id="762213"/>
    <lineage>
        <taxon>Bacteria</taxon>
        <taxon>Pseudomonadati</taxon>
        <taxon>Pseudomonadota</taxon>
        <taxon>Alphaproteobacteria</taxon>
        <taxon>Rhodobacterales</taxon>
        <taxon>Roseobacteraceae</taxon>
        <taxon>Pacificibacter</taxon>
    </lineage>
</organism>
<evidence type="ECO:0000259" key="1">
    <source>
        <dbReference type="Pfam" id="PF09832"/>
    </source>
</evidence>
<dbReference type="Proteomes" id="UP000269689">
    <property type="component" value="Unassembled WGS sequence"/>
</dbReference>
<protein>
    <submittedName>
        <fullName evidence="2">Uncharacterized protein DUF2059</fullName>
    </submittedName>
</protein>
<name>A0A3N4VC58_9RHOB</name>
<evidence type="ECO:0000313" key="3">
    <source>
        <dbReference type="Proteomes" id="UP000269689"/>
    </source>
</evidence>
<gene>
    <name evidence="2" type="ORF">EDD53_0528</name>
</gene>
<dbReference type="AlphaFoldDB" id="A0A3N4VC58"/>
<keyword evidence="3" id="KW-1185">Reference proteome</keyword>
<evidence type="ECO:0000313" key="2">
    <source>
        <dbReference type="EMBL" id="RPE71410.1"/>
    </source>
</evidence>
<dbReference type="RefSeq" id="WP_170162663.1">
    <property type="nucleotide sequence ID" value="NZ_RKQK01000001.1"/>
</dbReference>
<dbReference type="EMBL" id="RKQK01000001">
    <property type="protein sequence ID" value="RPE71410.1"/>
    <property type="molecule type" value="Genomic_DNA"/>
</dbReference>
<dbReference type="InterPro" id="IPR018637">
    <property type="entry name" value="DUF2059"/>
</dbReference>
<sequence>MAYLNFSVLKSIASGPVLRAMLLAPVALVFSLSSAVSAPVDRLMDLMKFRDVIAVLSEEGRSMSDDISDEELGIPRAAWDEMMTRLYDEERLEVAFRGALVDAFGDADLGPAVAFFETDLGQEIAELELNARRAIGDEAVLQAAGDLWAELDPSSERSSLIESYVNTNDLIEMNIIGSLNSDMAYYRGFNAQALDGMGVDEATIMREVWAGEPEARARVTEWVYGFSALAYQPLSDEDFATYVDFGKSETGQTLNLAMFAAFDSVYADLARGLGAGTAVLAQSSAGQDL</sequence>
<comment type="caution">
    <text evidence="2">The sequence shown here is derived from an EMBL/GenBank/DDBJ whole genome shotgun (WGS) entry which is preliminary data.</text>
</comment>
<accession>A0A3N4VC58</accession>
<proteinExistence type="predicted"/>
<reference evidence="2 3" key="1">
    <citation type="submission" date="2018-11" db="EMBL/GenBank/DDBJ databases">
        <title>Genomic Encyclopedia of Type Strains, Phase IV (KMG-IV): sequencing the most valuable type-strain genomes for metagenomic binning, comparative biology and taxonomic classification.</title>
        <authorList>
            <person name="Goeker M."/>
        </authorList>
    </citation>
    <scope>NUCLEOTIDE SEQUENCE [LARGE SCALE GENOMIC DNA]</scope>
    <source>
        <strain evidence="2 3">DSM 104731</strain>
    </source>
</reference>